<keyword evidence="2" id="KW-1185">Reference proteome</keyword>
<gene>
    <name evidence="1" type="ORF">Oscil6304_5004</name>
</gene>
<sequence length="85" mass="9612">MTWEASEASPLTGWVEIIAFSYQGHLNVGDNWASRITPPDESDCHDDLDSRYRGIPPLPTGLARVYKDEVMLIFGLFRILFGVKK</sequence>
<dbReference type="Proteomes" id="UP000010367">
    <property type="component" value="Chromosome"/>
</dbReference>
<dbReference type="InParanoid" id="K9TQ25"/>
<dbReference type="EMBL" id="CP003607">
    <property type="protein sequence ID" value="AFY84508.1"/>
    <property type="molecule type" value="Genomic_DNA"/>
</dbReference>
<dbReference type="AlphaFoldDB" id="K9TQ25"/>
<protein>
    <submittedName>
        <fullName evidence="1">Uncharacterized protein</fullName>
    </submittedName>
</protein>
<dbReference type="HOGENOM" id="CLU_2509475_0_0_3"/>
<proteinExistence type="predicted"/>
<evidence type="ECO:0000313" key="2">
    <source>
        <dbReference type="Proteomes" id="UP000010367"/>
    </source>
</evidence>
<reference evidence="1 2" key="1">
    <citation type="submission" date="2012-06" db="EMBL/GenBank/DDBJ databases">
        <title>Finished chromosome of genome of Oscillatoria acuminata PCC 6304.</title>
        <authorList>
            <consortium name="US DOE Joint Genome Institute"/>
            <person name="Gugger M."/>
            <person name="Coursin T."/>
            <person name="Rippka R."/>
            <person name="Tandeau De Marsac N."/>
            <person name="Huntemann M."/>
            <person name="Wei C.-L."/>
            <person name="Han J."/>
            <person name="Detter J.C."/>
            <person name="Han C."/>
            <person name="Tapia R."/>
            <person name="Davenport K."/>
            <person name="Daligault H."/>
            <person name="Erkkila T."/>
            <person name="Gu W."/>
            <person name="Munk A.C.C."/>
            <person name="Teshima H."/>
            <person name="Xu Y."/>
            <person name="Chain P."/>
            <person name="Chen A."/>
            <person name="Krypides N."/>
            <person name="Mavromatis K."/>
            <person name="Markowitz V."/>
            <person name="Szeto E."/>
            <person name="Ivanova N."/>
            <person name="Mikhailova N."/>
            <person name="Ovchinnikova G."/>
            <person name="Pagani I."/>
            <person name="Pati A."/>
            <person name="Goodwin L."/>
            <person name="Peters L."/>
            <person name="Pitluck S."/>
            <person name="Woyke T."/>
            <person name="Kerfeld C."/>
        </authorList>
    </citation>
    <scope>NUCLEOTIDE SEQUENCE [LARGE SCALE GENOMIC DNA]</scope>
    <source>
        <strain evidence="1 2">PCC 6304</strain>
    </source>
</reference>
<evidence type="ECO:0000313" key="1">
    <source>
        <dbReference type="EMBL" id="AFY84508.1"/>
    </source>
</evidence>
<name>K9TQ25_9CYAN</name>
<organism evidence="1 2">
    <name type="scientific">Oscillatoria acuminata PCC 6304</name>
    <dbReference type="NCBI Taxonomy" id="56110"/>
    <lineage>
        <taxon>Bacteria</taxon>
        <taxon>Bacillati</taxon>
        <taxon>Cyanobacteriota</taxon>
        <taxon>Cyanophyceae</taxon>
        <taxon>Oscillatoriophycideae</taxon>
        <taxon>Oscillatoriales</taxon>
        <taxon>Oscillatoriaceae</taxon>
        <taxon>Oscillatoria</taxon>
    </lineage>
</organism>
<dbReference type="KEGG" id="oac:Oscil6304_5004"/>
<accession>K9TQ25</accession>